<feature type="transmembrane region" description="Helical" evidence="2">
    <location>
        <begin position="99"/>
        <end position="118"/>
    </location>
</feature>
<dbReference type="EMBL" id="WUYZ01000002">
    <property type="protein sequence ID" value="NKS26627.1"/>
    <property type="molecule type" value="Genomic_DNA"/>
</dbReference>
<keyword evidence="2" id="KW-0472">Membrane</keyword>
<feature type="transmembrane region" description="Helical" evidence="2">
    <location>
        <begin position="44"/>
        <end position="63"/>
    </location>
</feature>
<organism evidence="3 4">
    <name type="scientific">Rhodococcus hoagii</name>
    <name type="common">Corynebacterium equii</name>
    <dbReference type="NCBI Taxonomy" id="43767"/>
    <lineage>
        <taxon>Bacteria</taxon>
        <taxon>Bacillati</taxon>
        <taxon>Actinomycetota</taxon>
        <taxon>Actinomycetes</taxon>
        <taxon>Mycobacteriales</taxon>
        <taxon>Nocardiaceae</taxon>
        <taxon>Prescottella</taxon>
    </lineage>
</organism>
<dbReference type="Proteomes" id="UP000605618">
    <property type="component" value="Unassembled WGS sequence"/>
</dbReference>
<feature type="compositionally biased region" description="Basic residues" evidence="1">
    <location>
        <begin position="134"/>
        <end position="144"/>
    </location>
</feature>
<evidence type="ECO:0000313" key="3">
    <source>
        <dbReference type="EMBL" id="NKS26627.1"/>
    </source>
</evidence>
<dbReference type="AlphaFoldDB" id="A0AAE4ZG75"/>
<evidence type="ECO:0000256" key="1">
    <source>
        <dbReference type="SAM" id="MobiDB-lite"/>
    </source>
</evidence>
<feature type="transmembrane region" description="Helical" evidence="2">
    <location>
        <begin position="75"/>
        <end position="93"/>
    </location>
</feature>
<keyword evidence="2" id="KW-1133">Transmembrane helix</keyword>
<comment type="caution">
    <text evidence="3">The sequence shown here is derived from an EMBL/GenBank/DDBJ whole genome shotgun (WGS) entry which is preliminary data.</text>
</comment>
<evidence type="ECO:0000313" key="4">
    <source>
        <dbReference type="Proteomes" id="UP000605618"/>
    </source>
</evidence>
<name>A0AAE4ZG75_RHOHA</name>
<protein>
    <submittedName>
        <fullName evidence="3">ABC transporter permease</fullName>
    </submittedName>
</protein>
<gene>
    <name evidence="3" type="ORF">GS505_12545</name>
</gene>
<sequence>MWWAAALAALTITVWVATTSSMADISMSCAKIGESGSSFRCDDSIVDVLGVRPLVGLGLLLATPPAVAALSMRRWVSWLMVAVLAGLSIAGLVNWSSFWGSLLFAVPLAALGGVATVLQRGPGPKVRVSDGRSIRSRSRRPRSP</sequence>
<proteinExistence type="predicted"/>
<accession>A0AAE4ZG75</accession>
<keyword evidence="2" id="KW-0812">Transmembrane</keyword>
<evidence type="ECO:0000256" key="2">
    <source>
        <dbReference type="SAM" id="Phobius"/>
    </source>
</evidence>
<feature type="region of interest" description="Disordered" evidence="1">
    <location>
        <begin position="122"/>
        <end position="144"/>
    </location>
</feature>
<reference evidence="3" key="1">
    <citation type="journal article" date="2020" name="Environ. Microbiol.">
        <title>The novel and transferable erm(51) gene confers Macrolides, Lincosamides, and Streptogramins B (MLSB) resistance to clonal Rhodococcus equi in the environment.</title>
        <authorList>
            <person name="Huber L."/>
            <person name="Giguere S."/>
            <person name="Slovis N.M."/>
            <person name="Alvarez-Narvaez S."/>
            <person name="Hart K.A."/>
            <person name="Greiter M."/>
            <person name="Morris E.R.A."/>
            <person name="Cohen N.D."/>
        </authorList>
    </citation>
    <scope>NUCLEOTIDE SEQUENCE</scope>
    <source>
        <strain evidence="3">Lh_141_1</strain>
    </source>
</reference>